<feature type="domain" description="Outer membrane protein beta-barrel" evidence="6">
    <location>
        <begin position="9"/>
        <end position="207"/>
    </location>
</feature>
<evidence type="ECO:0000256" key="2">
    <source>
        <dbReference type="ARBA" id="ARBA00022729"/>
    </source>
</evidence>
<dbReference type="EMBL" id="BMKL01000001">
    <property type="protein sequence ID" value="GGD96050.1"/>
    <property type="molecule type" value="Genomic_DNA"/>
</dbReference>
<evidence type="ECO:0000256" key="3">
    <source>
        <dbReference type="ARBA" id="ARBA00023136"/>
    </source>
</evidence>
<evidence type="ECO:0000313" key="7">
    <source>
        <dbReference type="EMBL" id="GGD96050.1"/>
    </source>
</evidence>
<dbReference type="InterPro" id="IPR011250">
    <property type="entry name" value="OMP/PagP_B-barrel"/>
</dbReference>
<dbReference type="RefSeq" id="WP_188644574.1">
    <property type="nucleotide sequence ID" value="NZ_BMKL01000001.1"/>
</dbReference>
<dbReference type="NCBIfam" id="TIGR01414">
    <property type="entry name" value="autotrans_barl"/>
    <property type="match status" value="1"/>
</dbReference>
<evidence type="ECO:0000256" key="4">
    <source>
        <dbReference type="ARBA" id="ARBA00038306"/>
    </source>
</evidence>
<name>A0ABQ1S9T2_9SPHN</name>
<dbReference type="SUPFAM" id="SSF56925">
    <property type="entry name" value="OMPA-like"/>
    <property type="match status" value="1"/>
</dbReference>
<evidence type="ECO:0000256" key="5">
    <source>
        <dbReference type="SAM" id="SignalP"/>
    </source>
</evidence>
<sequence length="223" mass="23689">MNIKIGSLAAASLIALATPAMAQTAGEVPFSGFRVGGEVGYDHIRSGSTEDVDDTRDLKQSVDGVEYGAVVGYDFPAGDNLRVGVEASYAGSSAGRDYNNDQPTVFNLGNVKADRDIYVGGRLGFVTSPSTMVYAKAGYTNQRFSLTGTDGTVNLDQSLDTDGWRLGAGAEFAVGRNAYIGAEYRYSKYGEGEVDFEGDTPDGSRFNLDTDRHQVVATAGIRF</sequence>
<keyword evidence="3" id="KW-0472">Membrane</keyword>
<feature type="signal peptide" evidence="5">
    <location>
        <begin position="1"/>
        <end position="22"/>
    </location>
</feature>
<dbReference type="PANTHER" id="PTHR34001">
    <property type="entry name" value="BLL7405 PROTEIN"/>
    <property type="match status" value="1"/>
</dbReference>
<evidence type="ECO:0000313" key="8">
    <source>
        <dbReference type="Proteomes" id="UP000619041"/>
    </source>
</evidence>
<evidence type="ECO:0000256" key="1">
    <source>
        <dbReference type="ARBA" id="ARBA00004370"/>
    </source>
</evidence>
<accession>A0ABQ1S9T2</accession>
<dbReference type="Pfam" id="PF13505">
    <property type="entry name" value="OMP_b-brl"/>
    <property type="match status" value="1"/>
</dbReference>
<dbReference type="Proteomes" id="UP000619041">
    <property type="component" value="Unassembled WGS sequence"/>
</dbReference>
<gene>
    <name evidence="7" type="ORF">GCM10011515_14980</name>
</gene>
<keyword evidence="8" id="KW-1185">Reference proteome</keyword>
<feature type="chain" id="PRO_5045671224" description="Outer membrane protein beta-barrel domain-containing protein" evidence="5">
    <location>
        <begin position="23"/>
        <end position="223"/>
    </location>
</feature>
<protein>
    <recommendedName>
        <fullName evidence="6">Outer membrane protein beta-barrel domain-containing protein</fullName>
    </recommendedName>
</protein>
<dbReference type="InterPro" id="IPR006315">
    <property type="entry name" value="OM_autotransptr_brl_dom"/>
</dbReference>
<keyword evidence="2 5" id="KW-0732">Signal</keyword>
<dbReference type="InterPro" id="IPR051692">
    <property type="entry name" value="OMP-like"/>
</dbReference>
<proteinExistence type="inferred from homology"/>
<comment type="subcellular location">
    <subcellularLocation>
        <location evidence="1">Membrane</location>
    </subcellularLocation>
</comment>
<reference evidence="8" key="1">
    <citation type="journal article" date="2019" name="Int. J. Syst. Evol. Microbiol.">
        <title>The Global Catalogue of Microorganisms (GCM) 10K type strain sequencing project: providing services to taxonomists for standard genome sequencing and annotation.</title>
        <authorList>
            <consortium name="The Broad Institute Genomics Platform"/>
            <consortium name="The Broad Institute Genome Sequencing Center for Infectious Disease"/>
            <person name="Wu L."/>
            <person name="Ma J."/>
        </authorList>
    </citation>
    <scope>NUCLEOTIDE SEQUENCE [LARGE SCALE GENOMIC DNA]</scope>
    <source>
        <strain evidence="8">CGMCC 1.15959</strain>
    </source>
</reference>
<dbReference type="InterPro" id="IPR027385">
    <property type="entry name" value="Beta-barrel_OMP"/>
</dbReference>
<evidence type="ECO:0000259" key="6">
    <source>
        <dbReference type="Pfam" id="PF13505"/>
    </source>
</evidence>
<dbReference type="Gene3D" id="2.40.160.20">
    <property type="match status" value="1"/>
</dbReference>
<dbReference type="PANTHER" id="PTHR34001:SF3">
    <property type="entry name" value="BLL7405 PROTEIN"/>
    <property type="match status" value="1"/>
</dbReference>
<comment type="similarity">
    <text evidence="4">Belongs to the Omp25/RopB family.</text>
</comment>
<organism evidence="7 8">
    <name type="scientific">Tsuneonella deserti</name>
    <dbReference type="NCBI Taxonomy" id="2035528"/>
    <lineage>
        <taxon>Bacteria</taxon>
        <taxon>Pseudomonadati</taxon>
        <taxon>Pseudomonadota</taxon>
        <taxon>Alphaproteobacteria</taxon>
        <taxon>Sphingomonadales</taxon>
        <taxon>Erythrobacteraceae</taxon>
        <taxon>Tsuneonella</taxon>
    </lineage>
</organism>
<comment type="caution">
    <text evidence="7">The sequence shown here is derived from an EMBL/GenBank/DDBJ whole genome shotgun (WGS) entry which is preliminary data.</text>
</comment>